<dbReference type="EC" id="5.4.2.12" evidence="9 10"/>
<keyword evidence="17" id="KW-1185">Reference proteome</keyword>
<feature type="binding site" evidence="9 13">
    <location>
        <position position="394"/>
    </location>
    <ligand>
        <name>Mn(2+)</name>
        <dbReference type="ChEBI" id="CHEBI:29035"/>
        <label>1</label>
    </ligand>
</feature>
<comment type="catalytic activity">
    <reaction evidence="1 9">
        <text>(2R)-2-phosphoglycerate = (2R)-3-phosphoglycerate</text>
        <dbReference type="Rhea" id="RHEA:15901"/>
        <dbReference type="ChEBI" id="CHEBI:58272"/>
        <dbReference type="ChEBI" id="CHEBI:58289"/>
        <dbReference type="EC" id="5.4.2.12"/>
    </reaction>
</comment>
<comment type="similarity">
    <text evidence="4 9">Belongs to the BPG-independent phosphoglycerate mutase family.</text>
</comment>
<accession>A0A5B8XEJ7</accession>
<evidence type="ECO:0000256" key="6">
    <source>
        <dbReference type="ARBA" id="ARBA00023152"/>
    </source>
</evidence>
<dbReference type="NCBIfam" id="TIGR01307">
    <property type="entry name" value="pgm_bpd_ind"/>
    <property type="match status" value="1"/>
</dbReference>
<dbReference type="InterPro" id="IPR005995">
    <property type="entry name" value="Pgm_bpd_ind"/>
</dbReference>
<feature type="binding site" evidence="9 13">
    <location>
        <position position="432"/>
    </location>
    <ligand>
        <name>Mn(2+)</name>
        <dbReference type="ChEBI" id="CHEBI:29035"/>
        <label>2</label>
    </ligand>
</feature>
<feature type="binding site" evidence="9 12">
    <location>
        <position position="120"/>
    </location>
    <ligand>
        <name>substrate</name>
    </ligand>
</feature>
<name>A0A5B8XEJ7_9RICK</name>
<dbReference type="EMBL" id="CP029077">
    <property type="protein sequence ID" value="QED23396.1"/>
    <property type="molecule type" value="Genomic_DNA"/>
</dbReference>
<evidence type="ECO:0000256" key="8">
    <source>
        <dbReference type="ARBA" id="ARBA00023235"/>
    </source>
</evidence>
<sequence>MLHKKILLCILDGFAFGNRDCPNNAVAKAKMPNFEHILSKYPHTMLDASGQAVGLDDGQMGNSEVGHSTIGTGTINMQDLPMINNAIKSGYFFNNEACKKLLDAKKAVHIVGLYSDGGVHGHRQHIKYIAKTIADKGILVNLHIITDGRDVKPGQFLTQDWIDLEDFVKSSKNIKLASVSGRYYAMDRDNKWDRVKLATDAMIFADSLEFKDLKTIVEFYKNNSISDEFIKPCFISGYSGIETDDIVFFANFRADRMRQISSVFTSQKDIYQNIPRIENIAMTRYFADLDASIVFEKSEKLNSLGHIYANLGLNQLRIAETEKYAHVTYFFSGGSDEILAGEDRILIPSPNVATYDLKPEMSAFELKDRLILEMKSKKYDLIVCNIANGDMVGHSGNFTASIRAAEVIDEVAGTILQSAVDNNYIMVITADHGNIEEMIDCDGHLHTQHTLNPVPFIVCIDDKNIAFKPNLGLANIANTILKLANIEENSDMSLNCFQ</sequence>
<protein>
    <recommendedName>
        <fullName evidence="9 10">2,3-bisphosphoglycerate-independent phosphoglycerate mutase</fullName>
        <shortName evidence="9">BPG-independent PGAM</shortName>
        <shortName evidence="9">Phosphoglyceromutase</shortName>
        <shortName evidence="9">iPGM</shortName>
        <ecNumber evidence="9 10">5.4.2.12</ecNumber>
    </recommendedName>
</protein>
<dbReference type="PANTHER" id="PTHR31637:SF0">
    <property type="entry name" value="2,3-BISPHOSPHOGLYCERATE-INDEPENDENT PHOSPHOGLYCERATE MUTASE"/>
    <property type="match status" value="1"/>
</dbReference>
<dbReference type="FunFam" id="3.40.1450.10:FF:000002">
    <property type="entry name" value="2,3-bisphosphoglycerate-independent phosphoglycerate mutase"/>
    <property type="match status" value="1"/>
</dbReference>
<dbReference type="GO" id="GO:0006007">
    <property type="term" value="P:glucose catabolic process"/>
    <property type="evidence" value="ECO:0007669"/>
    <property type="project" value="InterPro"/>
</dbReference>
<feature type="active site" description="Phosphoserine intermediate" evidence="9 11">
    <location>
        <position position="63"/>
    </location>
</feature>
<dbReference type="InterPro" id="IPR036646">
    <property type="entry name" value="PGAM_B_sf"/>
</dbReference>
<evidence type="ECO:0000256" key="2">
    <source>
        <dbReference type="ARBA" id="ARBA00002315"/>
    </source>
</evidence>
<comment type="cofactor">
    <cofactor evidence="9">
        <name>Mn(2+)</name>
        <dbReference type="ChEBI" id="CHEBI:29035"/>
    </cofactor>
    <text evidence="9">Binds 2 manganese ions per subunit.</text>
</comment>
<gene>
    <name evidence="9" type="primary">gpmI</name>
    <name evidence="16" type="ORF">Deia_00602</name>
</gene>
<organism evidence="16 17">
    <name type="scientific">Candidatus Deianiraea vastatrix</name>
    <dbReference type="NCBI Taxonomy" id="2163644"/>
    <lineage>
        <taxon>Bacteria</taxon>
        <taxon>Pseudomonadati</taxon>
        <taxon>Pseudomonadota</taxon>
        <taxon>Alphaproteobacteria</taxon>
        <taxon>Rickettsiales</taxon>
        <taxon>Candidatus Deianiraeaceae</taxon>
        <taxon>Candidatus Deianiraea</taxon>
    </lineage>
</organism>
<feature type="domain" description="BPG-independent PGAM N-terminal" evidence="15">
    <location>
        <begin position="83"/>
        <end position="285"/>
    </location>
</feature>
<evidence type="ECO:0000256" key="12">
    <source>
        <dbReference type="PIRSR" id="PIRSR001492-2"/>
    </source>
</evidence>
<evidence type="ECO:0000256" key="11">
    <source>
        <dbReference type="PIRSR" id="PIRSR001492-1"/>
    </source>
</evidence>
<evidence type="ECO:0000313" key="17">
    <source>
        <dbReference type="Proteomes" id="UP000321934"/>
    </source>
</evidence>
<dbReference type="GO" id="GO:0004619">
    <property type="term" value="F:phosphoglycerate mutase activity"/>
    <property type="evidence" value="ECO:0007669"/>
    <property type="project" value="UniProtKB-UniRule"/>
</dbReference>
<dbReference type="SUPFAM" id="SSF64158">
    <property type="entry name" value="2,3-Bisphosphoglycerate-independent phosphoglycerate mutase, substrate-binding domain"/>
    <property type="match status" value="1"/>
</dbReference>
<evidence type="ECO:0000256" key="4">
    <source>
        <dbReference type="ARBA" id="ARBA00008819"/>
    </source>
</evidence>
<keyword evidence="7 9" id="KW-0464">Manganese</keyword>
<comment type="subunit">
    <text evidence="9">Monomer.</text>
</comment>
<dbReference type="SUPFAM" id="SSF53649">
    <property type="entry name" value="Alkaline phosphatase-like"/>
    <property type="match status" value="1"/>
</dbReference>
<dbReference type="Pfam" id="PF06415">
    <property type="entry name" value="iPGM_N"/>
    <property type="match status" value="1"/>
</dbReference>
<dbReference type="InterPro" id="IPR006124">
    <property type="entry name" value="Metalloenzyme"/>
</dbReference>
<feature type="binding site" evidence="9 12">
    <location>
        <begin position="149"/>
        <end position="150"/>
    </location>
    <ligand>
        <name>substrate</name>
    </ligand>
</feature>
<feature type="binding site" evidence="9 12">
    <location>
        <position position="182"/>
    </location>
    <ligand>
        <name>substrate</name>
    </ligand>
</feature>
<evidence type="ECO:0000256" key="9">
    <source>
        <dbReference type="HAMAP-Rule" id="MF_01038"/>
    </source>
</evidence>
<evidence type="ECO:0000256" key="3">
    <source>
        <dbReference type="ARBA" id="ARBA00004798"/>
    </source>
</evidence>
<feature type="binding site" evidence="9 13">
    <location>
        <position position="12"/>
    </location>
    <ligand>
        <name>Mn(2+)</name>
        <dbReference type="ChEBI" id="CHEBI:29035"/>
        <label>2</label>
    </ligand>
</feature>
<dbReference type="OrthoDB" id="9800863at2"/>
<dbReference type="GO" id="GO:0005737">
    <property type="term" value="C:cytoplasm"/>
    <property type="evidence" value="ECO:0007669"/>
    <property type="project" value="InterPro"/>
</dbReference>
<evidence type="ECO:0000259" key="14">
    <source>
        <dbReference type="Pfam" id="PF01676"/>
    </source>
</evidence>
<feature type="binding site" evidence="9 13">
    <location>
        <position position="449"/>
    </location>
    <ligand>
        <name>Mn(2+)</name>
        <dbReference type="ChEBI" id="CHEBI:29035"/>
        <label>1</label>
    </ligand>
</feature>
<keyword evidence="6 9" id="KW-0324">Glycolysis</keyword>
<feature type="binding site" evidence="9 13">
    <location>
        <position position="431"/>
    </location>
    <ligand>
        <name>Mn(2+)</name>
        <dbReference type="ChEBI" id="CHEBI:29035"/>
        <label>2</label>
    </ligand>
</feature>
<comment type="function">
    <text evidence="2 9">Catalyzes the interconversion of 2-phosphoglycerate and 3-phosphoglycerate.</text>
</comment>
<dbReference type="RefSeq" id="WP_146820669.1">
    <property type="nucleotide sequence ID" value="NZ_CP029077.1"/>
</dbReference>
<feature type="binding site" evidence="9 12">
    <location>
        <position position="323"/>
    </location>
    <ligand>
        <name>substrate</name>
    </ligand>
</feature>
<feature type="binding site" evidence="9 12">
    <location>
        <begin position="253"/>
        <end position="256"/>
    </location>
    <ligand>
        <name>substrate</name>
    </ligand>
</feature>
<evidence type="ECO:0000256" key="5">
    <source>
        <dbReference type="ARBA" id="ARBA00022723"/>
    </source>
</evidence>
<evidence type="ECO:0000256" key="13">
    <source>
        <dbReference type="PIRSR" id="PIRSR001492-3"/>
    </source>
</evidence>
<keyword evidence="5 9" id="KW-0479">Metal-binding</keyword>
<comment type="pathway">
    <text evidence="3 9">Carbohydrate degradation; glycolysis; pyruvate from D-glyceraldehyde 3-phosphate: step 3/5.</text>
</comment>
<keyword evidence="8 9" id="KW-0413">Isomerase</keyword>
<feature type="domain" description="Metalloenzyme" evidence="14">
    <location>
        <begin position="4"/>
        <end position="487"/>
    </location>
</feature>
<evidence type="ECO:0000256" key="7">
    <source>
        <dbReference type="ARBA" id="ARBA00023211"/>
    </source>
</evidence>
<dbReference type="Proteomes" id="UP000321934">
    <property type="component" value="Chromosome"/>
</dbReference>
<proteinExistence type="inferred from homology"/>
<dbReference type="PIRSF" id="PIRSF001492">
    <property type="entry name" value="IPGAM"/>
    <property type="match status" value="1"/>
</dbReference>
<dbReference type="CDD" id="cd16010">
    <property type="entry name" value="iPGM"/>
    <property type="match status" value="1"/>
</dbReference>
<dbReference type="UniPathway" id="UPA00109">
    <property type="reaction ID" value="UER00186"/>
</dbReference>
<evidence type="ECO:0000256" key="10">
    <source>
        <dbReference type="NCBIfam" id="TIGR01307"/>
    </source>
</evidence>
<dbReference type="GO" id="GO:0030145">
    <property type="term" value="F:manganese ion binding"/>
    <property type="evidence" value="ECO:0007669"/>
    <property type="project" value="UniProtKB-UniRule"/>
</dbReference>
<dbReference type="Gene3D" id="3.40.720.10">
    <property type="entry name" value="Alkaline Phosphatase, subunit A"/>
    <property type="match status" value="1"/>
</dbReference>
<dbReference type="GO" id="GO:0006096">
    <property type="term" value="P:glycolytic process"/>
    <property type="evidence" value="ECO:0007669"/>
    <property type="project" value="UniProtKB-UniRule"/>
</dbReference>
<evidence type="ECO:0000313" key="16">
    <source>
        <dbReference type="EMBL" id="QED23396.1"/>
    </source>
</evidence>
<dbReference type="PANTHER" id="PTHR31637">
    <property type="entry name" value="2,3-BISPHOSPHOGLYCERATE-INDEPENDENT PHOSPHOGLYCERATE MUTASE"/>
    <property type="match status" value="1"/>
</dbReference>
<feature type="binding site" evidence="9 13">
    <location>
        <position position="390"/>
    </location>
    <ligand>
        <name>Mn(2+)</name>
        <dbReference type="ChEBI" id="CHEBI:29035"/>
        <label>1</label>
    </ligand>
</feature>
<dbReference type="InterPro" id="IPR011258">
    <property type="entry name" value="BPG-indep_PGM_N"/>
</dbReference>
<feature type="binding site" evidence="9 13">
    <location>
        <position position="63"/>
    </location>
    <ligand>
        <name>Mn(2+)</name>
        <dbReference type="ChEBI" id="CHEBI:29035"/>
        <label>2</label>
    </ligand>
</feature>
<dbReference type="InterPro" id="IPR017850">
    <property type="entry name" value="Alkaline_phosphatase_core_sf"/>
</dbReference>
<feature type="binding site" evidence="9 12">
    <location>
        <position position="188"/>
    </location>
    <ligand>
        <name>substrate</name>
    </ligand>
</feature>
<dbReference type="AlphaFoldDB" id="A0A5B8XEJ7"/>
<evidence type="ECO:0000256" key="1">
    <source>
        <dbReference type="ARBA" id="ARBA00000370"/>
    </source>
</evidence>
<reference evidence="16 17" key="1">
    <citation type="journal article" date="2019" name="ISME J.">
        <title>Deianiraea, an extracellular bacterium associated with the ciliate Paramecium, suggests an alternative scenario for the evolution of Rickettsiales.</title>
        <authorList>
            <person name="Castelli M."/>
            <person name="Sabaneyeva E."/>
            <person name="Lanzoni O."/>
            <person name="Lebedeva N."/>
            <person name="Floriano A.M."/>
            <person name="Gaiarsa S."/>
            <person name="Benken K."/>
            <person name="Modeo L."/>
            <person name="Bandi C."/>
            <person name="Potekhin A."/>
            <person name="Sassera D."/>
            <person name="Petroni G."/>
        </authorList>
    </citation>
    <scope>NUCLEOTIDE SEQUENCE [LARGE SCALE GENOMIC DNA]</scope>
    <source>
        <strain evidence="16">CyL4-1</strain>
    </source>
</reference>
<dbReference type="Gene3D" id="3.40.1450.10">
    <property type="entry name" value="BPG-independent phosphoglycerate mutase, domain B"/>
    <property type="match status" value="1"/>
</dbReference>
<dbReference type="HAMAP" id="MF_01038">
    <property type="entry name" value="GpmI"/>
    <property type="match status" value="1"/>
</dbReference>
<evidence type="ECO:0000259" key="15">
    <source>
        <dbReference type="Pfam" id="PF06415"/>
    </source>
</evidence>
<dbReference type="Pfam" id="PF01676">
    <property type="entry name" value="Metalloenzyme"/>
    <property type="match status" value="1"/>
</dbReference>